<evidence type="ECO:0000313" key="3">
    <source>
        <dbReference type="Proteomes" id="UP000028875"/>
    </source>
</evidence>
<evidence type="ECO:0008006" key="4">
    <source>
        <dbReference type="Google" id="ProtNLM"/>
    </source>
</evidence>
<organism evidence="2 3">
    <name type="scientific">Virgibacillus massiliensis</name>
    <dbReference type="NCBI Taxonomy" id="1462526"/>
    <lineage>
        <taxon>Bacteria</taxon>
        <taxon>Bacillati</taxon>
        <taxon>Bacillota</taxon>
        <taxon>Bacilli</taxon>
        <taxon>Bacillales</taxon>
        <taxon>Bacillaceae</taxon>
        <taxon>Virgibacillus</taxon>
    </lineage>
</organism>
<dbReference type="eggNOG" id="ENOG5030ZWG">
    <property type="taxonomic scope" value="Bacteria"/>
</dbReference>
<comment type="caution">
    <text evidence="2">The sequence shown here is derived from an EMBL/GenBank/DDBJ whole genome shotgun (WGS) entry which is preliminary data.</text>
</comment>
<dbReference type="RefSeq" id="WP_232620905.1">
    <property type="nucleotide sequence ID" value="NZ_BNER01000004.1"/>
</dbReference>
<dbReference type="STRING" id="1462526.BN990_02303"/>
<evidence type="ECO:0000313" key="2">
    <source>
        <dbReference type="EMBL" id="CDQ39985.1"/>
    </source>
</evidence>
<keyword evidence="3" id="KW-1185">Reference proteome</keyword>
<evidence type="ECO:0000256" key="1">
    <source>
        <dbReference type="SAM" id="Phobius"/>
    </source>
</evidence>
<dbReference type="AlphaFoldDB" id="A0A024QCT3"/>
<keyword evidence="1" id="KW-0812">Transmembrane</keyword>
<sequence length="180" mass="20689">MLIKFTFGTVLVHLWVQWLLLGSILVDTFLLYPNIFHNIPKSLELGMEFMAVASPHTYFPPLGAASILTGILALMLAWKTEPVRYWILFSILMIVLEGATSIVFEWSRNEILFIEGVDVHSVEFLKRTAQEFLIVHGFRVAYNIIGSILMFVGFIKYYKHNFISKEAVKGNVLYWTGNRL</sequence>
<keyword evidence="1" id="KW-1133">Transmembrane helix</keyword>
<protein>
    <recommendedName>
        <fullName evidence="4">DUF1772 domain-containing protein</fullName>
    </recommendedName>
</protein>
<feature type="transmembrane region" description="Helical" evidence="1">
    <location>
        <begin position="58"/>
        <end position="78"/>
    </location>
</feature>
<dbReference type="Proteomes" id="UP000028875">
    <property type="component" value="Unassembled WGS sequence"/>
</dbReference>
<reference evidence="2 3" key="1">
    <citation type="submission" date="2014-03" db="EMBL/GenBank/DDBJ databases">
        <authorList>
            <person name="Urmite Genomes U."/>
        </authorList>
    </citation>
    <scope>NUCLEOTIDE SEQUENCE [LARGE SCALE GENOMIC DNA]</scope>
    <source>
        <strain evidence="2 3">Vm-5</strain>
    </source>
</reference>
<feature type="transmembrane region" description="Helical" evidence="1">
    <location>
        <begin position="12"/>
        <end position="32"/>
    </location>
</feature>
<reference evidence="3" key="2">
    <citation type="submission" date="2014-05" db="EMBL/GenBank/DDBJ databases">
        <title>Draft genome sequence of Virgibacillus massiliensis Vm-5.</title>
        <authorList>
            <person name="Khelaifia S."/>
            <person name="Croce O."/>
            <person name="Lagier J.C."/>
            <person name="Raoult D."/>
        </authorList>
    </citation>
    <scope>NUCLEOTIDE SEQUENCE [LARGE SCALE GENOMIC DNA]</scope>
    <source>
        <strain evidence="3">Vm-5</strain>
    </source>
</reference>
<gene>
    <name evidence="2" type="ORF">BN990_02303</name>
</gene>
<feature type="transmembrane region" description="Helical" evidence="1">
    <location>
        <begin position="140"/>
        <end position="158"/>
    </location>
</feature>
<feature type="transmembrane region" description="Helical" evidence="1">
    <location>
        <begin position="85"/>
        <end position="104"/>
    </location>
</feature>
<proteinExistence type="predicted"/>
<keyword evidence="1" id="KW-0472">Membrane</keyword>
<dbReference type="EMBL" id="CCDP010000001">
    <property type="protein sequence ID" value="CDQ39985.1"/>
    <property type="molecule type" value="Genomic_DNA"/>
</dbReference>
<name>A0A024QCT3_9BACI</name>
<accession>A0A024QCT3</accession>